<dbReference type="Proteomes" id="UP000179076">
    <property type="component" value="Unassembled WGS sequence"/>
</dbReference>
<dbReference type="InterPro" id="IPR041581">
    <property type="entry name" value="Glyoxalase_6"/>
</dbReference>
<dbReference type="SUPFAM" id="SSF54593">
    <property type="entry name" value="Glyoxalase/Bleomycin resistance protein/Dihydroxybiphenyl dioxygenase"/>
    <property type="match status" value="1"/>
</dbReference>
<feature type="domain" description="VOC" evidence="1">
    <location>
        <begin position="5"/>
        <end position="118"/>
    </location>
</feature>
<accession>A0A1F6UVD7</accession>
<dbReference type="InterPro" id="IPR037523">
    <property type="entry name" value="VOC_core"/>
</dbReference>
<organism evidence="2 3">
    <name type="scientific">Candidatus Muproteobacteria bacterium RBG_16_60_9</name>
    <dbReference type="NCBI Taxonomy" id="1817755"/>
    <lineage>
        <taxon>Bacteria</taxon>
        <taxon>Pseudomonadati</taxon>
        <taxon>Pseudomonadota</taxon>
        <taxon>Candidatus Muproteobacteria</taxon>
    </lineage>
</organism>
<proteinExistence type="predicted"/>
<dbReference type="Gene3D" id="3.10.180.10">
    <property type="entry name" value="2,3-Dihydroxybiphenyl 1,2-Dioxygenase, domain 1"/>
    <property type="match status" value="1"/>
</dbReference>
<dbReference type="PANTHER" id="PTHR39175">
    <property type="entry name" value="FAMILY PROTEIN, PUTATIVE (AFU_ORTHOLOGUE AFUA_3G15060)-RELATED"/>
    <property type="match status" value="1"/>
</dbReference>
<dbReference type="AlphaFoldDB" id="A0A1F6UVD7"/>
<evidence type="ECO:0000259" key="1">
    <source>
        <dbReference type="PROSITE" id="PS51819"/>
    </source>
</evidence>
<protein>
    <submittedName>
        <fullName evidence="2">Glyoxalase</fullName>
    </submittedName>
</protein>
<reference evidence="2 3" key="1">
    <citation type="journal article" date="2016" name="Nat. Commun.">
        <title>Thousands of microbial genomes shed light on interconnected biogeochemical processes in an aquifer system.</title>
        <authorList>
            <person name="Anantharaman K."/>
            <person name="Brown C.T."/>
            <person name="Hug L.A."/>
            <person name="Sharon I."/>
            <person name="Castelle C.J."/>
            <person name="Probst A.J."/>
            <person name="Thomas B.C."/>
            <person name="Singh A."/>
            <person name="Wilkins M.J."/>
            <person name="Karaoz U."/>
            <person name="Brodie E.L."/>
            <person name="Williams K.H."/>
            <person name="Hubbard S.S."/>
            <person name="Banfield J.F."/>
        </authorList>
    </citation>
    <scope>NUCLEOTIDE SEQUENCE [LARGE SCALE GENOMIC DNA]</scope>
</reference>
<dbReference type="InterPro" id="IPR029068">
    <property type="entry name" value="Glyas_Bleomycin-R_OHBP_Dase"/>
</dbReference>
<dbReference type="EMBL" id="MFSP01000203">
    <property type="protein sequence ID" value="OGI61278.1"/>
    <property type="molecule type" value="Genomic_DNA"/>
</dbReference>
<dbReference type="PROSITE" id="PS51819">
    <property type="entry name" value="VOC"/>
    <property type="match status" value="1"/>
</dbReference>
<dbReference type="PANTHER" id="PTHR39175:SF1">
    <property type="entry name" value="FAMILY PROTEIN, PUTATIVE (AFU_ORTHOLOGUE AFUA_3G15060)-RELATED"/>
    <property type="match status" value="1"/>
</dbReference>
<dbReference type="Pfam" id="PF18029">
    <property type="entry name" value="Glyoxalase_6"/>
    <property type="match status" value="1"/>
</dbReference>
<evidence type="ECO:0000313" key="3">
    <source>
        <dbReference type="Proteomes" id="UP000179076"/>
    </source>
</evidence>
<sequence>MKVRAIEHVQLAMPAGEEQRARGFYHELLGILEVPKPPDLAARGGVWFERAGLKLHLGVDKDFIPARKAHVALLVDDLRELTERLRAAGHPVIDESLAGYLRIYTTDPFGNRLELMEPATLT</sequence>
<evidence type="ECO:0000313" key="2">
    <source>
        <dbReference type="EMBL" id="OGI61278.1"/>
    </source>
</evidence>
<comment type="caution">
    <text evidence="2">The sequence shown here is derived from an EMBL/GenBank/DDBJ whole genome shotgun (WGS) entry which is preliminary data.</text>
</comment>
<name>A0A1F6UVD7_9PROT</name>
<gene>
    <name evidence="2" type="ORF">A2W18_05005</name>
</gene>